<keyword evidence="2" id="KW-0677">Repeat</keyword>
<dbReference type="GO" id="GO:0035861">
    <property type="term" value="C:site of double-strand break"/>
    <property type="evidence" value="ECO:0007669"/>
    <property type="project" value="TreeGrafter"/>
</dbReference>
<feature type="repeat" description="WD" evidence="5">
    <location>
        <begin position="115"/>
        <end position="140"/>
    </location>
</feature>
<dbReference type="Ensembl" id="ENSCMIT00000007230.1">
    <property type="protein sequence ID" value="ENSCMIP00000007009.1"/>
    <property type="gene ID" value="ENSCMIG00000003918.1"/>
</dbReference>
<organism evidence="6 7">
    <name type="scientific">Callorhinchus milii</name>
    <name type="common">Ghost shark</name>
    <dbReference type="NCBI Taxonomy" id="7868"/>
    <lineage>
        <taxon>Eukaryota</taxon>
        <taxon>Metazoa</taxon>
        <taxon>Chordata</taxon>
        <taxon>Craniata</taxon>
        <taxon>Vertebrata</taxon>
        <taxon>Chondrichthyes</taxon>
        <taxon>Holocephali</taxon>
        <taxon>Chimaeriformes</taxon>
        <taxon>Callorhinchidae</taxon>
        <taxon>Callorhinchus</taxon>
    </lineage>
</organism>
<dbReference type="PROSITE" id="PS50294">
    <property type="entry name" value="WD_REPEATS_REGION"/>
    <property type="match status" value="1"/>
</dbReference>
<reference evidence="6" key="5">
    <citation type="submission" date="2025-09" db="UniProtKB">
        <authorList>
            <consortium name="Ensembl"/>
        </authorList>
    </citation>
    <scope>IDENTIFICATION</scope>
</reference>
<proteinExistence type="inferred from homology"/>
<dbReference type="InterPro" id="IPR051858">
    <property type="entry name" value="WD_repeat_GAD-1"/>
</dbReference>
<dbReference type="InParanoid" id="A0A4W3HAZ2"/>
<dbReference type="STRING" id="7868.ENSCMIP00000007009"/>
<protein>
    <recommendedName>
        <fullName evidence="4">WD repeat-containing protein 70</fullName>
    </recommendedName>
</protein>
<keyword evidence="1 5" id="KW-0853">WD repeat</keyword>
<dbReference type="SMART" id="SM00320">
    <property type="entry name" value="WD40"/>
    <property type="match status" value="2"/>
</dbReference>
<evidence type="ECO:0000256" key="3">
    <source>
        <dbReference type="ARBA" id="ARBA00038343"/>
    </source>
</evidence>
<evidence type="ECO:0000313" key="6">
    <source>
        <dbReference type="Ensembl" id="ENSCMIP00000007009.1"/>
    </source>
</evidence>
<dbReference type="SUPFAM" id="SSF50978">
    <property type="entry name" value="WD40 repeat-like"/>
    <property type="match status" value="1"/>
</dbReference>
<evidence type="ECO:0000256" key="2">
    <source>
        <dbReference type="ARBA" id="ARBA00022737"/>
    </source>
</evidence>
<reference evidence="6" key="4">
    <citation type="submission" date="2025-08" db="UniProtKB">
        <authorList>
            <consortium name="Ensembl"/>
        </authorList>
    </citation>
    <scope>IDENTIFICATION</scope>
</reference>
<dbReference type="Gene3D" id="2.130.10.10">
    <property type="entry name" value="YVTN repeat-like/Quinoprotein amine dehydrogenase"/>
    <property type="match status" value="1"/>
</dbReference>
<reference evidence="7" key="1">
    <citation type="journal article" date="2006" name="Science">
        <title>Ancient noncoding elements conserved in the human genome.</title>
        <authorList>
            <person name="Venkatesh B."/>
            <person name="Kirkness E.F."/>
            <person name="Loh Y.H."/>
            <person name="Halpern A.L."/>
            <person name="Lee A.P."/>
            <person name="Johnson J."/>
            <person name="Dandona N."/>
            <person name="Viswanathan L.D."/>
            <person name="Tay A."/>
            <person name="Venter J.C."/>
            <person name="Strausberg R.L."/>
            <person name="Brenner S."/>
        </authorList>
    </citation>
    <scope>NUCLEOTIDE SEQUENCE [LARGE SCALE GENOMIC DNA]</scope>
</reference>
<comment type="similarity">
    <text evidence="3">Belongs to the WD repeat GAD-1 family.</text>
</comment>
<dbReference type="GeneTree" id="ENSGT00390000015433"/>
<dbReference type="Pfam" id="PF00400">
    <property type="entry name" value="WD40"/>
    <property type="match status" value="1"/>
</dbReference>
<evidence type="ECO:0000256" key="5">
    <source>
        <dbReference type="PROSITE-ProRule" id="PRU00221"/>
    </source>
</evidence>
<dbReference type="GO" id="GO:0005634">
    <property type="term" value="C:nucleus"/>
    <property type="evidence" value="ECO:0007669"/>
    <property type="project" value="TreeGrafter"/>
</dbReference>
<dbReference type="InterPro" id="IPR036322">
    <property type="entry name" value="WD40_repeat_dom_sf"/>
</dbReference>
<sequence>CVSAGEGKKARTFDFEAIFEQTRRTAIERSRRVRGNTGVGFGEGQPFTTTLCSLSPSEFWIRCHCPFYTIGFYLSYKSFMLTFIPPGHCETNSRLSRNHTAAWQQKREFNPSPSVSALALDPSGARLVSGGYDYEVKLWDFAGMDSSVQAFRCLQPSGESGHVAGGGEAQMQIEQEGTQELREAIQPLEPGHTAMLNSGCWHPKVKEEFLTCSNDGGSVCWGDLCVGGDCVLGCTVCWEGLGGQGCVLGGCVLGALVLGGCAFGGCKAVSRSLSSELCHDNIRIRR</sequence>
<name>A0A4W3HAZ2_CALMI</name>
<dbReference type="AlphaFoldDB" id="A0A4W3HAZ2"/>
<reference evidence="7" key="3">
    <citation type="journal article" date="2014" name="Nature">
        <title>Elephant shark genome provides unique insights into gnathostome evolution.</title>
        <authorList>
            <consortium name="International Elephant Shark Genome Sequencing Consortium"/>
            <person name="Venkatesh B."/>
            <person name="Lee A.P."/>
            <person name="Ravi V."/>
            <person name="Maurya A.K."/>
            <person name="Lian M.M."/>
            <person name="Swann J.B."/>
            <person name="Ohta Y."/>
            <person name="Flajnik M.F."/>
            <person name="Sutoh Y."/>
            <person name="Kasahara M."/>
            <person name="Hoon S."/>
            <person name="Gangu V."/>
            <person name="Roy S.W."/>
            <person name="Irimia M."/>
            <person name="Korzh V."/>
            <person name="Kondrychyn I."/>
            <person name="Lim Z.W."/>
            <person name="Tay B.H."/>
            <person name="Tohari S."/>
            <person name="Kong K.W."/>
            <person name="Ho S."/>
            <person name="Lorente-Galdos B."/>
            <person name="Quilez J."/>
            <person name="Marques-Bonet T."/>
            <person name="Raney B.J."/>
            <person name="Ingham P.W."/>
            <person name="Tay A."/>
            <person name="Hillier L.W."/>
            <person name="Minx P."/>
            <person name="Boehm T."/>
            <person name="Wilson R.K."/>
            <person name="Brenner S."/>
            <person name="Warren W.C."/>
        </authorList>
    </citation>
    <scope>NUCLEOTIDE SEQUENCE [LARGE SCALE GENOMIC DNA]</scope>
</reference>
<dbReference type="InterPro" id="IPR015943">
    <property type="entry name" value="WD40/YVTN_repeat-like_dom_sf"/>
</dbReference>
<dbReference type="PANTHER" id="PTHR16017:SF0">
    <property type="entry name" value="WD REPEAT-CONTAINING PROTEIN 70"/>
    <property type="match status" value="1"/>
</dbReference>
<keyword evidence="7" id="KW-1185">Reference proteome</keyword>
<dbReference type="PANTHER" id="PTHR16017">
    <property type="entry name" value="GASTRULATION DEFECTIVE PROTEIN 1-RELATED"/>
    <property type="match status" value="1"/>
</dbReference>
<dbReference type="Proteomes" id="UP000314986">
    <property type="component" value="Unassembled WGS sequence"/>
</dbReference>
<evidence type="ECO:0000256" key="1">
    <source>
        <dbReference type="ARBA" id="ARBA00022574"/>
    </source>
</evidence>
<evidence type="ECO:0000256" key="4">
    <source>
        <dbReference type="ARBA" id="ARBA00040943"/>
    </source>
</evidence>
<dbReference type="PROSITE" id="PS50082">
    <property type="entry name" value="WD_REPEATS_2"/>
    <property type="match status" value="1"/>
</dbReference>
<dbReference type="InterPro" id="IPR001680">
    <property type="entry name" value="WD40_rpt"/>
</dbReference>
<evidence type="ECO:0000313" key="7">
    <source>
        <dbReference type="Proteomes" id="UP000314986"/>
    </source>
</evidence>
<accession>A0A4W3HAZ2</accession>
<reference evidence="7" key="2">
    <citation type="journal article" date="2007" name="PLoS Biol.">
        <title>Survey sequencing and comparative analysis of the elephant shark (Callorhinchus milii) genome.</title>
        <authorList>
            <person name="Venkatesh B."/>
            <person name="Kirkness E.F."/>
            <person name="Loh Y.H."/>
            <person name="Halpern A.L."/>
            <person name="Lee A.P."/>
            <person name="Johnson J."/>
            <person name="Dandona N."/>
            <person name="Viswanathan L.D."/>
            <person name="Tay A."/>
            <person name="Venter J.C."/>
            <person name="Strausberg R.L."/>
            <person name="Brenner S."/>
        </authorList>
    </citation>
    <scope>NUCLEOTIDE SEQUENCE [LARGE SCALE GENOMIC DNA]</scope>
</reference>